<keyword evidence="4" id="KW-1185">Reference proteome</keyword>
<accession>A0A9W7ZVA6</accession>
<dbReference type="SUPFAM" id="SSF53067">
    <property type="entry name" value="Actin-like ATPase domain"/>
    <property type="match status" value="2"/>
</dbReference>
<dbReference type="OrthoDB" id="337660at2759"/>
<comment type="similarity">
    <text evidence="1">Belongs to the actin family.</text>
</comment>
<feature type="region of interest" description="Disordered" evidence="2">
    <location>
        <begin position="496"/>
        <end position="533"/>
    </location>
</feature>
<protein>
    <recommendedName>
        <fullName evidence="5">Actin-related protein 10</fullName>
    </recommendedName>
</protein>
<evidence type="ECO:0000256" key="1">
    <source>
        <dbReference type="RuleBase" id="RU000487"/>
    </source>
</evidence>
<evidence type="ECO:0000313" key="3">
    <source>
        <dbReference type="EMBL" id="KAJ1916873.1"/>
    </source>
</evidence>
<evidence type="ECO:0000313" key="4">
    <source>
        <dbReference type="Proteomes" id="UP001150538"/>
    </source>
</evidence>
<evidence type="ECO:0000256" key="2">
    <source>
        <dbReference type="SAM" id="MobiDB-lite"/>
    </source>
</evidence>
<dbReference type="Gene3D" id="3.90.640.10">
    <property type="entry name" value="Actin, Chain A, domain 4"/>
    <property type="match status" value="1"/>
</dbReference>
<reference evidence="3" key="1">
    <citation type="submission" date="2022-07" db="EMBL/GenBank/DDBJ databases">
        <title>Phylogenomic reconstructions and comparative analyses of Kickxellomycotina fungi.</title>
        <authorList>
            <person name="Reynolds N.K."/>
            <person name="Stajich J.E."/>
            <person name="Barry K."/>
            <person name="Grigoriev I.V."/>
            <person name="Crous P."/>
            <person name="Smith M.E."/>
        </authorList>
    </citation>
    <scope>NUCLEOTIDE SEQUENCE</scope>
    <source>
        <strain evidence="3">NBRC 100468</strain>
    </source>
</reference>
<proteinExistence type="inferred from homology"/>
<dbReference type="InterPro" id="IPR004000">
    <property type="entry name" value="Actin"/>
</dbReference>
<gene>
    <name evidence="3" type="ORF">H4219_003528</name>
</gene>
<organism evidence="3 4">
    <name type="scientific">Mycoemilia scoparia</name>
    <dbReference type="NCBI Taxonomy" id="417184"/>
    <lineage>
        <taxon>Eukaryota</taxon>
        <taxon>Fungi</taxon>
        <taxon>Fungi incertae sedis</taxon>
        <taxon>Zoopagomycota</taxon>
        <taxon>Kickxellomycotina</taxon>
        <taxon>Kickxellomycetes</taxon>
        <taxon>Kickxellales</taxon>
        <taxon>Kickxellaceae</taxon>
        <taxon>Mycoemilia</taxon>
    </lineage>
</organism>
<dbReference type="AlphaFoldDB" id="A0A9W7ZVA6"/>
<evidence type="ECO:0008006" key="5">
    <source>
        <dbReference type="Google" id="ProtNLM"/>
    </source>
</evidence>
<name>A0A9W7ZVA6_9FUNG</name>
<dbReference type="Gene3D" id="3.30.420.40">
    <property type="match status" value="3"/>
</dbReference>
<dbReference type="EMBL" id="JANBPU010000088">
    <property type="protein sequence ID" value="KAJ1916873.1"/>
    <property type="molecule type" value="Genomic_DNA"/>
</dbReference>
<comment type="caution">
    <text evidence="3">The sequence shown here is derived from an EMBL/GenBank/DDBJ whole genome shotgun (WGS) entry which is preliminary data.</text>
</comment>
<dbReference type="Pfam" id="PF00022">
    <property type="entry name" value="Actin"/>
    <property type="match status" value="1"/>
</dbReference>
<dbReference type="SMART" id="SM00268">
    <property type="entry name" value="ACTIN"/>
    <property type="match status" value="1"/>
</dbReference>
<dbReference type="Proteomes" id="UP001150538">
    <property type="component" value="Unassembled WGS sequence"/>
</dbReference>
<sequence length="545" mass="58733">MSGKGDSSGIRAKPRGSLASLGFDKGEIPLLPSGSRYQGSTIKPAASRTGTAHRWPVMDMMGNHGDEAIVLKVGNWMIQAGFAGDSSPTCSVQISPLLKHSGANDTNIREESLRIVSGNTQGLLDLEPDELDSTCLNDIFYHYLSEIFTKQLRRVVIVESALLSYPSKCAISKVLLDYLQVPSITWFPDSVMSIMTTGFMTGLVVDCGHTYNTIVPVFEGVPLMTFLSSSPSAGSSLKKHIKDLLSKYATYQLMAPSQAQNNQAGGVLPISGDHETQGIKLHPELITDKLVHRIATTLLIACPWSPQYSEKESFDSEGGREWYQTNSNVPSATIVSSIPPAAFALVSADYPEYGPISSSSSSMLKINITIPGWVRDYAVDLIFNGNPEYDQIGMIPAIASCLQKSPVDIRRQLVKSVLVTGGLANIPQFHVAVLQKLVQLLRKEDRWKTLAGDVELVEENRDGCGYLFKPSERAWIGGSLATSAHIEGLITSKNEGLQSSLPSESGGSTPAAVAGATSAGQTNKPGDSNHMTRVPDWTMLMSVSP</sequence>
<feature type="compositionally biased region" description="Polar residues" evidence="2">
    <location>
        <begin position="518"/>
        <end position="531"/>
    </location>
</feature>
<dbReference type="InterPro" id="IPR043129">
    <property type="entry name" value="ATPase_NBD"/>
</dbReference>
<dbReference type="PANTHER" id="PTHR11937">
    <property type="entry name" value="ACTIN"/>
    <property type="match status" value="1"/>
</dbReference>
<feature type="compositionally biased region" description="Polar residues" evidence="2">
    <location>
        <begin position="496"/>
        <end position="508"/>
    </location>
</feature>